<name>A0ABU8JE71_9GAMM</name>
<reference evidence="2 3" key="1">
    <citation type="journal article" date="2014" name="Int. J. Syst. Evol. Microbiol.">
        <title>Fulvimonas yonginensis sp. nov., isolated from greenhouse soil, and emended description of the genus Fulvimonas.</title>
        <authorList>
            <person name="Ahn J.H."/>
            <person name="Kim S.J."/>
            <person name="Weon H.Y."/>
            <person name="Hong S.B."/>
            <person name="Seok S.J."/>
            <person name="Kwon S.W."/>
        </authorList>
    </citation>
    <scope>NUCLEOTIDE SEQUENCE [LARGE SCALE GENOMIC DNA]</scope>
    <source>
        <strain evidence="2 3">KACC 16952</strain>
    </source>
</reference>
<accession>A0ABU8JE71</accession>
<evidence type="ECO:0000313" key="3">
    <source>
        <dbReference type="Proteomes" id="UP001381174"/>
    </source>
</evidence>
<feature type="transmembrane region" description="Helical" evidence="1">
    <location>
        <begin position="31"/>
        <end position="50"/>
    </location>
</feature>
<evidence type="ECO:0000313" key="2">
    <source>
        <dbReference type="EMBL" id="MEI7037855.1"/>
    </source>
</evidence>
<keyword evidence="1" id="KW-0812">Transmembrane</keyword>
<protein>
    <submittedName>
        <fullName evidence="2">Uncharacterized protein</fullName>
    </submittedName>
</protein>
<keyword evidence="1" id="KW-0472">Membrane</keyword>
<dbReference type="EMBL" id="JBBBNY010000012">
    <property type="protein sequence ID" value="MEI7037855.1"/>
    <property type="molecule type" value="Genomic_DNA"/>
</dbReference>
<dbReference type="Proteomes" id="UP001381174">
    <property type="component" value="Unassembled WGS sequence"/>
</dbReference>
<gene>
    <name evidence="2" type="ORF">WAT24_13885</name>
</gene>
<keyword evidence="1" id="KW-1133">Transmembrane helix</keyword>
<keyword evidence="3" id="KW-1185">Reference proteome</keyword>
<comment type="caution">
    <text evidence="2">The sequence shown here is derived from an EMBL/GenBank/DDBJ whole genome shotgun (WGS) entry which is preliminary data.</text>
</comment>
<evidence type="ECO:0000256" key="1">
    <source>
        <dbReference type="SAM" id="Phobius"/>
    </source>
</evidence>
<sequence>MSWWAPASAAAAGLGRRLLLAVGIAWASPTTLPGLLAGCVGLLLGARAYLGRRERALVFARMPSPWRGALTLGNVILHTGDSLEVACCTYAHRAGRADEPLIRLADHERAHVYQAMVLGPLFLPVYLLCGGVSGRNPLERAADRHAGEGRGWWPWAVRARGGAHCRGCRGGGA</sequence>
<dbReference type="RefSeq" id="WP_336808495.1">
    <property type="nucleotide sequence ID" value="NZ_JBBBNY010000012.1"/>
</dbReference>
<organism evidence="2 3">
    <name type="scientific">Fulvimonas yonginensis</name>
    <dbReference type="NCBI Taxonomy" id="1495200"/>
    <lineage>
        <taxon>Bacteria</taxon>
        <taxon>Pseudomonadati</taxon>
        <taxon>Pseudomonadota</taxon>
        <taxon>Gammaproteobacteria</taxon>
        <taxon>Lysobacterales</taxon>
        <taxon>Rhodanobacteraceae</taxon>
        <taxon>Fulvimonas</taxon>
    </lineage>
</organism>
<proteinExistence type="predicted"/>